<reference evidence="6 7" key="1">
    <citation type="submission" date="2020-02" db="EMBL/GenBank/DDBJ databases">
        <title>Genome sequencing for Draconibacterium sp. strain M1.</title>
        <authorList>
            <person name="Park S.-J."/>
        </authorList>
    </citation>
    <scope>NUCLEOTIDE SEQUENCE [LARGE SCALE GENOMIC DNA]</scope>
    <source>
        <strain evidence="6 7">M1</strain>
    </source>
</reference>
<dbReference type="EMBL" id="CP048409">
    <property type="protein sequence ID" value="QIA09277.1"/>
    <property type="molecule type" value="Genomic_DNA"/>
</dbReference>
<evidence type="ECO:0000259" key="5">
    <source>
        <dbReference type="PROSITE" id="PS51747"/>
    </source>
</evidence>
<dbReference type="GO" id="GO:0055086">
    <property type="term" value="P:nucleobase-containing small molecule metabolic process"/>
    <property type="evidence" value="ECO:0007669"/>
    <property type="project" value="UniProtKB-ARBA"/>
</dbReference>
<evidence type="ECO:0000256" key="2">
    <source>
        <dbReference type="ARBA" id="ARBA00022723"/>
    </source>
</evidence>
<evidence type="ECO:0000256" key="4">
    <source>
        <dbReference type="ARBA" id="ARBA00022833"/>
    </source>
</evidence>
<dbReference type="InterPro" id="IPR016192">
    <property type="entry name" value="APOBEC/CMP_deaminase_Zn-bd"/>
</dbReference>
<dbReference type="NCBIfam" id="NF004064">
    <property type="entry name" value="PRK05578.1"/>
    <property type="match status" value="1"/>
</dbReference>
<dbReference type="RefSeq" id="WP_163348249.1">
    <property type="nucleotide sequence ID" value="NZ_CP048409.1"/>
</dbReference>
<dbReference type="PANTHER" id="PTHR11644:SF2">
    <property type="entry name" value="CYTIDINE DEAMINASE"/>
    <property type="match status" value="1"/>
</dbReference>
<dbReference type="InterPro" id="IPR016193">
    <property type="entry name" value="Cytidine_deaminase-like"/>
</dbReference>
<dbReference type="InterPro" id="IPR050202">
    <property type="entry name" value="Cyt/Deoxycyt_deaminase"/>
</dbReference>
<sequence length="160" mass="17565">MRRKELRIMVCEYDAVAELPEADQKLLLAAREATKNAYAPYSKFCVGAALLLENGEVIAGSNQENADFTDGLCAERVALFYANSTYPDQAVKAIAVTAKNANGIVENPAQPCGSCRQVLVETESRYNNSIRLILDGRKHIQVLEGADNLLPFAFKPKDLE</sequence>
<evidence type="ECO:0000256" key="1">
    <source>
        <dbReference type="ARBA" id="ARBA00006576"/>
    </source>
</evidence>
<dbReference type="SUPFAM" id="SSF53927">
    <property type="entry name" value="Cytidine deaminase-like"/>
    <property type="match status" value="1"/>
</dbReference>
<organism evidence="6 7">
    <name type="scientific">Draconibacterium halophilum</name>
    <dbReference type="NCBI Taxonomy" id="2706887"/>
    <lineage>
        <taxon>Bacteria</taxon>
        <taxon>Pseudomonadati</taxon>
        <taxon>Bacteroidota</taxon>
        <taxon>Bacteroidia</taxon>
        <taxon>Marinilabiliales</taxon>
        <taxon>Prolixibacteraceae</taxon>
        <taxon>Draconibacterium</taxon>
    </lineage>
</organism>
<name>A0A6C0RGV6_9BACT</name>
<dbReference type="EC" id="3.5.4.5" evidence="6"/>
<evidence type="ECO:0000313" key="6">
    <source>
        <dbReference type="EMBL" id="QIA09277.1"/>
    </source>
</evidence>
<dbReference type="Gene3D" id="3.40.140.10">
    <property type="entry name" value="Cytidine Deaminase, domain 2"/>
    <property type="match status" value="1"/>
</dbReference>
<dbReference type="KEGG" id="drc:G0Q07_16860"/>
<dbReference type="Proteomes" id="UP000474630">
    <property type="component" value="Chromosome"/>
</dbReference>
<accession>A0A6C0RGV6</accession>
<comment type="similarity">
    <text evidence="1">Belongs to the cytidine and deoxycytidylate deaminase family.</text>
</comment>
<dbReference type="InterPro" id="IPR002125">
    <property type="entry name" value="CMP_dCMP_dom"/>
</dbReference>
<dbReference type="GO" id="GO:0072527">
    <property type="term" value="P:pyrimidine-containing compound metabolic process"/>
    <property type="evidence" value="ECO:0007669"/>
    <property type="project" value="UniProtKB-ARBA"/>
</dbReference>
<dbReference type="Pfam" id="PF00383">
    <property type="entry name" value="dCMP_cyt_deam_1"/>
    <property type="match status" value="1"/>
</dbReference>
<protein>
    <submittedName>
        <fullName evidence="6">Cytidine deaminase</fullName>
        <ecNumber evidence="6">3.5.4.5</ecNumber>
    </submittedName>
</protein>
<keyword evidence="7" id="KW-1185">Reference proteome</keyword>
<feature type="domain" description="CMP/dCMP-type deaminase" evidence="5">
    <location>
        <begin position="21"/>
        <end position="157"/>
    </location>
</feature>
<keyword evidence="4" id="KW-0862">Zinc</keyword>
<keyword evidence="3 6" id="KW-0378">Hydrolase</keyword>
<dbReference type="PANTHER" id="PTHR11644">
    <property type="entry name" value="CYTIDINE DEAMINASE"/>
    <property type="match status" value="1"/>
</dbReference>
<keyword evidence="2" id="KW-0479">Metal-binding</keyword>
<dbReference type="GO" id="GO:0004126">
    <property type="term" value="F:cytidine deaminase activity"/>
    <property type="evidence" value="ECO:0007669"/>
    <property type="project" value="UniProtKB-EC"/>
</dbReference>
<dbReference type="GO" id="GO:0005829">
    <property type="term" value="C:cytosol"/>
    <property type="evidence" value="ECO:0007669"/>
    <property type="project" value="TreeGrafter"/>
</dbReference>
<dbReference type="GO" id="GO:0042802">
    <property type="term" value="F:identical protein binding"/>
    <property type="evidence" value="ECO:0007669"/>
    <property type="project" value="UniProtKB-ARBA"/>
</dbReference>
<dbReference type="AlphaFoldDB" id="A0A6C0RGV6"/>
<proteinExistence type="inferred from homology"/>
<gene>
    <name evidence="6" type="ORF">G0Q07_16860</name>
</gene>
<dbReference type="PROSITE" id="PS51747">
    <property type="entry name" value="CYT_DCMP_DEAMINASES_2"/>
    <property type="match status" value="1"/>
</dbReference>
<dbReference type="PROSITE" id="PS00903">
    <property type="entry name" value="CYT_DCMP_DEAMINASES_1"/>
    <property type="match status" value="1"/>
</dbReference>
<evidence type="ECO:0000256" key="3">
    <source>
        <dbReference type="ARBA" id="ARBA00022801"/>
    </source>
</evidence>
<dbReference type="GO" id="GO:0008270">
    <property type="term" value="F:zinc ion binding"/>
    <property type="evidence" value="ECO:0007669"/>
    <property type="project" value="InterPro"/>
</dbReference>
<evidence type="ECO:0000313" key="7">
    <source>
        <dbReference type="Proteomes" id="UP000474630"/>
    </source>
</evidence>
<dbReference type="CDD" id="cd01283">
    <property type="entry name" value="cytidine_deaminase"/>
    <property type="match status" value="1"/>
</dbReference>